<name>X1F7A4_9ZZZZ</name>
<reference evidence="1" key="1">
    <citation type="journal article" date="2014" name="Front. Microbiol.">
        <title>High frequency of phylogenetically diverse reductive dehalogenase-homologous genes in deep subseafloor sedimentary metagenomes.</title>
        <authorList>
            <person name="Kawai M."/>
            <person name="Futagami T."/>
            <person name="Toyoda A."/>
            <person name="Takaki Y."/>
            <person name="Nishi S."/>
            <person name="Hori S."/>
            <person name="Arai W."/>
            <person name="Tsubouchi T."/>
            <person name="Morono Y."/>
            <person name="Uchiyama I."/>
            <person name="Ito T."/>
            <person name="Fujiyama A."/>
            <person name="Inagaki F."/>
            <person name="Takami H."/>
        </authorList>
    </citation>
    <scope>NUCLEOTIDE SEQUENCE</scope>
    <source>
        <strain evidence="1">Expedition CK06-06</strain>
    </source>
</reference>
<proteinExistence type="predicted"/>
<comment type="caution">
    <text evidence="1">The sequence shown here is derived from an EMBL/GenBank/DDBJ whole genome shotgun (WGS) entry which is preliminary data.</text>
</comment>
<sequence>AVTLLFKKIKLFGEGGIAGLHGPELIVAGEKGPELITPLSKASAGIGGGFILKQTNYFYGDISNVGDLDEISKRLAQKTRRAIERGRK</sequence>
<gene>
    <name evidence="1" type="ORF">S03H2_22972</name>
</gene>
<feature type="non-terminal residue" evidence="1">
    <location>
        <position position="1"/>
    </location>
</feature>
<dbReference type="EMBL" id="BARU01012465">
    <property type="protein sequence ID" value="GAH41476.1"/>
    <property type="molecule type" value="Genomic_DNA"/>
</dbReference>
<evidence type="ECO:0000313" key="1">
    <source>
        <dbReference type="EMBL" id="GAH41476.1"/>
    </source>
</evidence>
<organism evidence="1">
    <name type="scientific">marine sediment metagenome</name>
    <dbReference type="NCBI Taxonomy" id="412755"/>
    <lineage>
        <taxon>unclassified sequences</taxon>
        <taxon>metagenomes</taxon>
        <taxon>ecological metagenomes</taxon>
    </lineage>
</organism>
<dbReference type="AlphaFoldDB" id="X1F7A4"/>
<accession>X1F7A4</accession>
<protein>
    <submittedName>
        <fullName evidence="1">Uncharacterized protein</fullName>
    </submittedName>
</protein>